<dbReference type="InterPro" id="IPR032353">
    <property type="entry name" value="AZUL"/>
</dbReference>
<dbReference type="InterPro" id="IPR042556">
    <property type="entry name" value="AZUL_sf"/>
</dbReference>
<feature type="compositionally biased region" description="Basic and acidic residues" evidence="6">
    <location>
        <begin position="822"/>
        <end position="835"/>
    </location>
</feature>
<comment type="catalytic activity">
    <reaction evidence="1">
        <text>S-ubiquitinyl-[E2 ubiquitin-conjugating enzyme]-L-cysteine + [acceptor protein]-L-lysine = [E2 ubiquitin-conjugating enzyme]-L-cysteine + N(6)-ubiquitinyl-[acceptor protein]-L-lysine.</text>
        <dbReference type="EC" id="2.3.2.26"/>
    </reaction>
</comment>
<dbReference type="SUPFAM" id="SSF56204">
    <property type="entry name" value="Hect, E3 ligase catalytic domain"/>
    <property type="match status" value="1"/>
</dbReference>
<dbReference type="PANTHER" id="PTHR45700">
    <property type="entry name" value="UBIQUITIN-PROTEIN LIGASE E3C"/>
    <property type="match status" value="1"/>
</dbReference>
<feature type="domain" description="HECT" evidence="7">
    <location>
        <begin position="608"/>
        <end position="1025"/>
    </location>
</feature>
<keyword evidence="3" id="KW-0808">Transferase</keyword>
<evidence type="ECO:0000259" key="7">
    <source>
        <dbReference type="PROSITE" id="PS50237"/>
    </source>
</evidence>
<dbReference type="InterPro" id="IPR044611">
    <property type="entry name" value="E3A/B/C-like"/>
</dbReference>
<dbReference type="AlphaFoldDB" id="A0A4S9M1C8"/>
<evidence type="ECO:0000256" key="4">
    <source>
        <dbReference type="ARBA" id="ARBA00022786"/>
    </source>
</evidence>
<dbReference type="EMBL" id="QZBD01000009">
    <property type="protein sequence ID" value="THY36206.1"/>
    <property type="molecule type" value="Genomic_DNA"/>
</dbReference>
<comment type="caution">
    <text evidence="8">The sequence shown here is derived from an EMBL/GenBank/DDBJ whole genome shotgun (WGS) entry which is preliminary data.</text>
</comment>
<dbReference type="FunFam" id="3.30.2410.10:FF:000003">
    <property type="entry name" value="probable E3 ubiquitin-protein ligase HERC4 isoform X1"/>
    <property type="match status" value="1"/>
</dbReference>
<dbReference type="InterPro" id="IPR000569">
    <property type="entry name" value="HECT_dom"/>
</dbReference>
<dbReference type="Gene3D" id="3.30.2410.10">
    <property type="entry name" value="Hect, E3 ligase catalytic domain"/>
    <property type="match status" value="1"/>
</dbReference>
<dbReference type="InterPro" id="IPR035983">
    <property type="entry name" value="Hect_E3_ubiquitin_ligase"/>
</dbReference>
<dbReference type="PROSITE" id="PS50237">
    <property type="entry name" value="HECT"/>
    <property type="match status" value="1"/>
</dbReference>
<feature type="active site" description="Glycyl thioester intermediate" evidence="5">
    <location>
        <position position="993"/>
    </location>
</feature>
<protein>
    <recommendedName>
        <fullName evidence="2">HECT-type E3 ubiquitin transferase</fullName>
        <ecNumber evidence="2">2.3.2.26</ecNumber>
    </recommendedName>
</protein>
<proteinExistence type="predicted"/>
<evidence type="ECO:0000256" key="5">
    <source>
        <dbReference type="PROSITE-ProRule" id="PRU00104"/>
    </source>
</evidence>
<dbReference type="EC" id="2.3.2.26" evidence="2"/>
<dbReference type="GO" id="GO:0000209">
    <property type="term" value="P:protein polyubiquitination"/>
    <property type="evidence" value="ECO:0007669"/>
    <property type="project" value="InterPro"/>
</dbReference>
<dbReference type="Pfam" id="PF16558">
    <property type="entry name" value="AZUL"/>
    <property type="match status" value="1"/>
</dbReference>
<keyword evidence="4 5" id="KW-0833">Ubl conjugation pathway</keyword>
<sequence>MATQSSSGSTSSPSSSFRHHDIQDLINRCVSQDILDLLPNLLSCSFFVQLRQGCGVSTCSTSLCATARSRPSSPPLRSYTAVSARAMAVVLASSENALDRLCPNLPSHLPAILAAPQEKLDSKAIMQQLFNSESLRNIHSLEHKHTPRLVYERSLSGTSFLTVSCDDLVRLCDATCSLHLDSESDQHIITARNGTYTRLDSIFSDFTNLAQSFSDDPMNVRKNPGTHRSATHSVRLRHALESVHALGEDASNIVFDSTWRALEPIFESPFDSRHKGPRTFQTISSDAKSSSVPDVVYRAIHTLTSFVPRAEWNTWYFAWSALVHGRAHGKQMDRRDSEYFSPCLPILDAFEQDTALRMAKRLVRAIGARTCLEETLSACSKGDARPDPRLQVWQTNRRIRSSTTDLLVQEEQNIRLASFKTIWRDELRHGGELVGTTSLIWLEWLRKCFLKEWDGSLRINRWSVAGSALELIEDLWNHKSQGQLDMPAKLFMTPAAFRILDVDKAAQDWLSYKSDVNSRHLLSFKFLFSTKRIIQLVRTSHHILMRRAYNEADATWHLRRRTMPEVNLQDVIYLDRRLRASQDHYLVLKINRHSILSDAFDQLWHREKRELLRPLRIRMGIDEGEIGHDLGGVQIEFFKLVCQEAFSPGYYPQTRLSWFQPATLVPLYKYQLFGVLFALAIYNGITLPVSFPLVFYKKLLFQQFGEADLAEGWPSLNKSLQYLRKHQGSVEEDFTRDYVYSFSANGLHLDVSMDDPWNGWSIWGKIKSGKVMTLGLMKVIRQYPDKHHPEFTSSHGENERAHARSDSEGLLEITNHLNPESPTRDVPQKAQEPDQSRFEWPGWKVKFVEPDEYSKPVTNENRHQYISSYAKWVLDWSIRPQFNAFAKGFYSVMNLRPLTLLNADQFRTLVEGHNHLDINALQRATTYNHYTETSPVICWFWEVVKAYPQEKQKQLLEFVTASSRVPVNGAESLTFVIERSDSDKNALPGSSTCFSTLRLPEYESKKILTAKLDIALEHSLGFGQA</sequence>
<dbReference type="Gene3D" id="3.90.1750.10">
    <property type="entry name" value="Hect, E3 ligase catalytic domains"/>
    <property type="match status" value="1"/>
</dbReference>
<feature type="region of interest" description="Disordered" evidence="6">
    <location>
        <begin position="815"/>
        <end position="835"/>
    </location>
</feature>
<name>A0A4S9M1C8_AURPU</name>
<evidence type="ECO:0000256" key="1">
    <source>
        <dbReference type="ARBA" id="ARBA00000885"/>
    </source>
</evidence>
<evidence type="ECO:0000256" key="6">
    <source>
        <dbReference type="SAM" id="MobiDB-lite"/>
    </source>
</evidence>
<dbReference type="Proteomes" id="UP000306584">
    <property type="component" value="Unassembled WGS sequence"/>
</dbReference>
<gene>
    <name evidence="8" type="ORF">D6D01_00599</name>
</gene>
<evidence type="ECO:0000313" key="9">
    <source>
        <dbReference type="Proteomes" id="UP000306584"/>
    </source>
</evidence>
<accession>A0A4S9M1C8</accession>
<evidence type="ECO:0000256" key="2">
    <source>
        <dbReference type="ARBA" id="ARBA00012485"/>
    </source>
</evidence>
<dbReference type="Gene3D" id="6.10.130.10">
    <property type="entry name" value="Ubiquitin-protein ligase E3A, N-terminal zinc-binding domain (AZUL)"/>
    <property type="match status" value="1"/>
</dbReference>
<dbReference type="SMART" id="SM00119">
    <property type="entry name" value="HECTc"/>
    <property type="match status" value="1"/>
</dbReference>
<evidence type="ECO:0000256" key="3">
    <source>
        <dbReference type="ARBA" id="ARBA00022679"/>
    </source>
</evidence>
<reference evidence="8 9" key="1">
    <citation type="submission" date="2018-10" db="EMBL/GenBank/DDBJ databases">
        <title>Fifty Aureobasidium pullulans genomes reveal a recombining polyextremotolerant generalist.</title>
        <authorList>
            <person name="Gostincar C."/>
            <person name="Turk M."/>
            <person name="Zajc J."/>
            <person name="Gunde-Cimerman N."/>
        </authorList>
    </citation>
    <scope>NUCLEOTIDE SEQUENCE [LARGE SCALE GENOMIC DNA]</scope>
    <source>
        <strain evidence="8 9">EXF-6604</strain>
    </source>
</reference>
<dbReference type="Pfam" id="PF00632">
    <property type="entry name" value="HECT"/>
    <property type="match status" value="1"/>
</dbReference>
<dbReference type="GO" id="GO:0061630">
    <property type="term" value="F:ubiquitin protein ligase activity"/>
    <property type="evidence" value="ECO:0007669"/>
    <property type="project" value="UniProtKB-EC"/>
</dbReference>
<evidence type="ECO:0000313" key="8">
    <source>
        <dbReference type="EMBL" id="THY36206.1"/>
    </source>
</evidence>
<organism evidence="8 9">
    <name type="scientific">Aureobasidium pullulans</name>
    <name type="common">Black yeast</name>
    <name type="synonym">Pullularia pullulans</name>
    <dbReference type="NCBI Taxonomy" id="5580"/>
    <lineage>
        <taxon>Eukaryota</taxon>
        <taxon>Fungi</taxon>
        <taxon>Dikarya</taxon>
        <taxon>Ascomycota</taxon>
        <taxon>Pezizomycotina</taxon>
        <taxon>Dothideomycetes</taxon>
        <taxon>Dothideomycetidae</taxon>
        <taxon>Dothideales</taxon>
        <taxon>Saccotheciaceae</taxon>
        <taxon>Aureobasidium</taxon>
    </lineage>
</organism>